<accession>A0A832T164</accession>
<sequence length="112" mass="12275">MYVVAAVVNGSVASGFRLVGVRTIDADREDPKEAVKKLASDPEVGVIILTEDVAEKVKEEVEEIQREKVSRGEATPIFVTVPGPEGPTEEFEIEEIVKKAVGVEIDLERIER</sequence>
<dbReference type="GeneID" id="1477117"/>
<evidence type="ECO:0000313" key="5">
    <source>
        <dbReference type="Proteomes" id="UP000619545"/>
    </source>
</evidence>
<evidence type="ECO:0008006" key="6">
    <source>
        <dbReference type="Google" id="ProtNLM"/>
    </source>
</evidence>
<reference evidence="4" key="1">
    <citation type="journal article" date="2020" name="bioRxiv">
        <title>A rank-normalized archaeal taxonomy based on genome phylogeny resolves widespread incomplete and uneven classifications.</title>
        <authorList>
            <person name="Rinke C."/>
            <person name="Chuvochina M."/>
            <person name="Mussig A.J."/>
            <person name="Chaumeil P.-A."/>
            <person name="Waite D.W."/>
            <person name="Whitman W.B."/>
            <person name="Parks D.H."/>
            <person name="Hugenholtz P."/>
        </authorList>
    </citation>
    <scope>NUCLEOTIDE SEQUENCE</scope>
    <source>
        <strain evidence="4">UBA8853</strain>
    </source>
</reference>
<dbReference type="EMBL" id="DUJS01000001">
    <property type="protein sequence ID" value="HII69645.1"/>
    <property type="molecule type" value="Genomic_DNA"/>
</dbReference>
<dbReference type="GO" id="GO:0046961">
    <property type="term" value="F:proton-transporting ATPase activity, rotational mechanism"/>
    <property type="evidence" value="ECO:0007669"/>
    <property type="project" value="InterPro"/>
</dbReference>
<evidence type="ECO:0000256" key="2">
    <source>
        <dbReference type="ARBA" id="ARBA00022448"/>
    </source>
</evidence>
<comment type="caution">
    <text evidence="4">The sequence shown here is derived from an EMBL/GenBank/DDBJ whole genome shotgun (WGS) entry which is preliminary data.</text>
</comment>
<dbReference type="RefSeq" id="WP_011019384.1">
    <property type="nucleotide sequence ID" value="NZ_DUJS01000001.1"/>
</dbReference>
<protein>
    <recommendedName>
        <fullName evidence="6">Archaeal/vacuolar-type H+-ATPase subunit F</fullName>
    </recommendedName>
</protein>
<dbReference type="InterPro" id="IPR036906">
    <property type="entry name" value="ATPase_V1_fsu_sf"/>
</dbReference>
<dbReference type="Gene3D" id="3.40.50.10580">
    <property type="entry name" value="ATPase, V1 complex, subunit F"/>
    <property type="match status" value="1"/>
</dbReference>
<name>A0A832T164_9EURY</name>
<proteinExistence type="inferred from homology"/>
<dbReference type="Pfam" id="PF01990">
    <property type="entry name" value="ATP-synt_F"/>
    <property type="match status" value="1"/>
</dbReference>
<keyword evidence="2" id="KW-0813">Transport</keyword>
<gene>
    <name evidence="4" type="ORF">HA336_00240</name>
</gene>
<evidence type="ECO:0000256" key="1">
    <source>
        <dbReference type="ARBA" id="ARBA00010148"/>
    </source>
</evidence>
<keyword evidence="3" id="KW-0406">Ion transport</keyword>
<dbReference type="AlphaFoldDB" id="A0A832T164"/>
<dbReference type="Proteomes" id="UP000619545">
    <property type="component" value="Unassembled WGS sequence"/>
</dbReference>
<evidence type="ECO:0000256" key="3">
    <source>
        <dbReference type="ARBA" id="ARBA00023065"/>
    </source>
</evidence>
<comment type="similarity">
    <text evidence="1">Belongs to the V-ATPase F subunit family.</text>
</comment>
<organism evidence="4 5">
    <name type="scientific">Methanopyrus kandleri</name>
    <dbReference type="NCBI Taxonomy" id="2320"/>
    <lineage>
        <taxon>Archaea</taxon>
        <taxon>Methanobacteriati</taxon>
        <taxon>Methanobacteriota</taxon>
        <taxon>Methanomada group</taxon>
        <taxon>Methanopyri</taxon>
        <taxon>Methanopyrales</taxon>
        <taxon>Methanopyraceae</taxon>
        <taxon>Methanopyrus</taxon>
    </lineage>
</organism>
<evidence type="ECO:0000313" key="4">
    <source>
        <dbReference type="EMBL" id="HII69645.1"/>
    </source>
</evidence>
<dbReference type="InterPro" id="IPR008218">
    <property type="entry name" value="ATPase_V1-cplx_f_g_su"/>
</dbReference>
<dbReference type="SUPFAM" id="SSF159468">
    <property type="entry name" value="AtpF-like"/>
    <property type="match status" value="1"/>
</dbReference>